<feature type="region of interest" description="Disordered" evidence="5">
    <location>
        <begin position="279"/>
        <end position="298"/>
    </location>
</feature>
<feature type="domain" description="Fatty acid hydroxylase" evidence="7">
    <location>
        <begin position="91"/>
        <end position="227"/>
    </location>
</feature>
<dbReference type="InterPro" id="IPR006694">
    <property type="entry name" value="Fatty_acid_hydroxylase"/>
</dbReference>
<evidence type="ECO:0000256" key="6">
    <source>
        <dbReference type="SAM" id="Phobius"/>
    </source>
</evidence>
<feature type="transmembrane region" description="Helical" evidence="6">
    <location>
        <begin position="47"/>
        <end position="80"/>
    </location>
</feature>
<keyword evidence="4 6" id="KW-0472">Membrane</keyword>
<comment type="subcellular location">
    <subcellularLocation>
        <location evidence="1">Membrane</location>
    </subcellularLocation>
</comment>
<dbReference type="RefSeq" id="WP_077668454.1">
    <property type="nucleotide sequence ID" value="NZ_MUFB01000024.1"/>
</dbReference>
<organism evidence="8 9">
    <name type="scientific">Salinivibrio siamensis</name>
    <dbReference type="NCBI Taxonomy" id="414286"/>
    <lineage>
        <taxon>Bacteria</taxon>
        <taxon>Pseudomonadati</taxon>
        <taxon>Pseudomonadota</taxon>
        <taxon>Gammaproteobacteria</taxon>
        <taxon>Vibrionales</taxon>
        <taxon>Vibrionaceae</taxon>
        <taxon>Salinivibrio</taxon>
    </lineage>
</organism>
<gene>
    <name evidence="8" type="ORF">BZG73_12370</name>
</gene>
<feature type="transmembrane region" description="Helical" evidence="6">
    <location>
        <begin position="6"/>
        <end position="26"/>
    </location>
</feature>
<dbReference type="PANTHER" id="PTHR11863">
    <property type="entry name" value="STEROL DESATURASE"/>
    <property type="match status" value="1"/>
</dbReference>
<evidence type="ECO:0000256" key="5">
    <source>
        <dbReference type="SAM" id="MobiDB-lite"/>
    </source>
</evidence>
<keyword evidence="3 6" id="KW-1133">Transmembrane helix</keyword>
<keyword evidence="2 6" id="KW-0812">Transmembrane</keyword>
<dbReference type="EMBL" id="MUFB01000024">
    <property type="protein sequence ID" value="OOE83110.1"/>
    <property type="molecule type" value="Genomic_DNA"/>
</dbReference>
<comment type="caution">
    <text evidence="8">The sequence shown here is derived from an EMBL/GenBank/DDBJ whole genome shotgun (WGS) entry which is preliminary data.</text>
</comment>
<evidence type="ECO:0000313" key="9">
    <source>
        <dbReference type="Proteomes" id="UP000189410"/>
    </source>
</evidence>
<feature type="transmembrane region" description="Helical" evidence="6">
    <location>
        <begin position="86"/>
        <end position="104"/>
    </location>
</feature>
<sequence>MNWIEAHEAGFRLSLFVAVLVVMLVAEWRWPKRKLTRTRRERWSGNILLTVFNTLTLRVLAPVSAVGAASLAAASGFGIFNQFSHPEWVAVLVTLVVMDMAIWYQHKLFHQIPWLWRLHLVHHADMDIDVTTGARFHTVEIWLSMAIKCVLVALLGAPVVAVIVFETLLSGMAMFNHSNVRLPKRLDAWLRRVIVTPDMHRVHHSTRFHECNANYGFNLSCWDRWFNSYVPQPRKGHQGMRIGLNEVGQATDASRVWGMLRLPLRWRILQRAYQNKKEHWAHEPGDRHIQKSRETIRR</sequence>
<accession>A0ABX3K6L1</accession>
<feature type="transmembrane region" description="Helical" evidence="6">
    <location>
        <begin position="150"/>
        <end position="175"/>
    </location>
</feature>
<dbReference type="Pfam" id="PF04116">
    <property type="entry name" value="FA_hydroxylase"/>
    <property type="match status" value="1"/>
</dbReference>
<keyword evidence="9" id="KW-1185">Reference proteome</keyword>
<evidence type="ECO:0000256" key="3">
    <source>
        <dbReference type="ARBA" id="ARBA00022989"/>
    </source>
</evidence>
<evidence type="ECO:0000313" key="8">
    <source>
        <dbReference type="EMBL" id="OOE83110.1"/>
    </source>
</evidence>
<proteinExistence type="predicted"/>
<evidence type="ECO:0000259" key="7">
    <source>
        <dbReference type="Pfam" id="PF04116"/>
    </source>
</evidence>
<evidence type="ECO:0000256" key="4">
    <source>
        <dbReference type="ARBA" id="ARBA00023136"/>
    </source>
</evidence>
<dbReference type="InterPro" id="IPR050307">
    <property type="entry name" value="Sterol_Desaturase_Related"/>
</dbReference>
<reference evidence="8 9" key="1">
    <citation type="journal article" date="2017" name="Genome Announc.">
        <title>Draft Genome Sequences of Salinivibrio proteolyticus, Salinivibrio sharmensis, Salinivibrio siamensis, Salinivibrio costicola subsp. alcaliphilus, Salinivibrio costicola subsp. vallismortis, and 29 New Isolates Belonging to the Genus Salinivibrio.</title>
        <authorList>
            <person name="Lopez-Hermoso C."/>
            <person name="de la Haba R.R."/>
            <person name="Sanchez-Porro C."/>
            <person name="Bayliss S.C."/>
            <person name="Feil E.J."/>
            <person name="Ventosa A."/>
        </authorList>
    </citation>
    <scope>NUCLEOTIDE SEQUENCE [LARGE SCALE GENOMIC DNA]</scope>
    <source>
        <strain evidence="8 9">JCM 14472</strain>
    </source>
</reference>
<evidence type="ECO:0000256" key="1">
    <source>
        <dbReference type="ARBA" id="ARBA00004370"/>
    </source>
</evidence>
<dbReference type="Proteomes" id="UP000189410">
    <property type="component" value="Unassembled WGS sequence"/>
</dbReference>
<protein>
    <recommendedName>
        <fullName evidence="7">Fatty acid hydroxylase domain-containing protein</fullName>
    </recommendedName>
</protein>
<evidence type="ECO:0000256" key="2">
    <source>
        <dbReference type="ARBA" id="ARBA00022692"/>
    </source>
</evidence>
<name>A0ABX3K6L1_9GAMM</name>